<comment type="caution">
    <text evidence="1">The sequence shown here is derived from an EMBL/GenBank/DDBJ whole genome shotgun (WGS) entry which is preliminary data.</text>
</comment>
<dbReference type="EMBL" id="JAZEWV010000025">
    <property type="protein sequence ID" value="MEE4545165.1"/>
    <property type="molecule type" value="Genomic_DNA"/>
</dbReference>
<evidence type="ECO:0000313" key="2">
    <source>
        <dbReference type="Proteomes" id="UP001344658"/>
    </source>
</evidence>
<accession>A0ABU7PH69</accession>
<protein>
    <submittedName>
        <fullName evidence="1">Uncharacterized protein</fullName>
    </submittedName>
</protein>
<sequence length="65" mass="7309">MRYEFRISGSLSDTMAGAFPELRRQPVVAETVLSGPVTDGAHLHGLLQRFDELGLRVVEMRRLPE</sequence>
<proteinExistence type="predicted"/>
<dbReference type="Proteomes" id="UP001344658">
    <property type="component" value="Unassembled WGS sequence"/>
</dbReference>
<dbReference type="RefSeq" id="WP_330798543.1">
    <property type="nucleotide sequence ID" value="NZ_JAZEWV010000025.1"/>
</dbReference>
<reference evidence="1 2" key="1">
    <citation type="submission" date="2023-12" db="EMBL/GenBank/DDBJ databases">
        <title>Streptomyces sp. V4-01.</title>
        <authorList>
            <person name="Somphong A."/>
            <person name="Phongsopitanun W."/>
        </authorList>
    </citation>
    <scope>NUCLEOTIDE SEQUENCE [LARGE SCALE GENOMIC DNA]</scope>
    <source>
        <strain evidence="1 2">V4-01</strain>
    </source>
</reference>
<keyword evidence="2" id="KW-1185">Reference proteome</keyword>
<name>A0ABU7PH69_9ACTN</name>
<gene>
    <name evidence="1" type="ORF">V2S66_24750</name>
</gene>
<evidence type="ECO:0000313" key="1">
    <source>
        <dbReference type="EMBL" id="MEE4545165.1"/>
    </source>
</evidence>
<organism evidence="1 2">
    <name type="scientific">Actinacidiphila polyblastidii</name>
    <dbReference type="NCBI Taxonomy" id="3110430"/>
    <lineage>
        <taxon>Bacteria</taxon>
        <taxon>Bacillati</taxon>
        <taxon>Actinomycetota</taxon>
        <taxon>Actinomycetes</taxon>
        <taxon>Kitasatosporales</taxon>
        <taxon>Streptomycetaceae</taxon>
        <taxon>Actinacidiphila</taxon>
    </lineage>
</organism>